<reference evidence="2 3" key="1">
    <citation type="submission" date="2015-04" db="EMBL/GenBank/DDBJ databases">
        <authorList>
            <person name="Syromyatnikov M.Y."/>
            <person name="Popov V.N."/>
        </authorList>
    </citation>
    <scope>NUCLEOTIDE SEQUENCE [LARGE SCALE GENOMIC DNA]</scope>
</reference>
<dbReference type="EMBL" id="CVRI01000026">
    <property type="protein sequence ID" value="CRK92367.1"/>
    <property type="molecule type" value="Genomic_DNA"/>
</dbReference>
<evidence type="ECO:0000256" key="1">
    <source>
        <dbReference type="SAM" id="MobiDB-lite"/>
    </source>
</evidence>
<protein>
    <submittedName>
        <fullName evidence="2">CLUMA_CG005955, isoform A</fullName>
    </submittedName>
</protein>
<evidence type="ECO:0000313" key="3">
    <source>
        <dbReference type="Proteomes" id="UP000183832"/>
    </source>
</evidence>
<accession>A0A1J1HW91</accession>
<organism evidence="2 3">
    <name type="scientific">Clunio marinus</name>
    <dbReference type="NCBI Taxonomy" id="568069"/>
    <lineage>
        <taxon>Eukaryota</taxon>
        <taxon>Metazoa</taxon>
        <taxon>Ecdysozoa</taxon>
        <taxon>Arthropoda</taxon>
        <taxon>Hexapoda</taxon>
        <taxon>Insecta</taxon>
        <taxon>Pterygota</taxon>
        <taxon>Neoptera</taxon>
        <taxon>Endopterygota</taxon>
        <taxon>Diptera</taxon>
        <taxon>Nematocera</taxon>
        <taxon>Chironomoidea</taxon>
        <taxon>Chironomidae</taxon>
        <taxon>Clunio</taxon>
    </lineage>
</organism>
<feature type="region of interest" description="Disordered" evidence="1">
    <location>
        <begin position="1164"/>
        <end position="1220"/>
    </location>
</feature>
<feature type="compositionally biased region" description="Low complexity" evidence="1">
    <location>
        <begin position="1208"/>
        <end position="1220"/>
    </location>
</feature>
<sequence>MQTSKPAFETKTKIMTDENMSQMHHKCHKNSIKLSPTNKSDKFSVNYNLNQTVSSFPRCDNKISTSVKSVSSKVFAWNREKPRLDSEYVDKKFSKPFNTIAPELRVIGGLGKLKCVKKGKSNLFINRMTQVQKLSHTKTKLLHNFNLTEELRPIACHKKSKMKISDAIENVKYAENLLVSSPMTDEDNTRNVYNHQNPFNLDMDALSEFHNQSHQTKEIERRRNFQIIRRTMETKALTTVGAEKLMQESRNERFQLPQFFKVVDEKPESVESESSKTIPNTCRVVLTTDKPNNREIIQSHYNHKEHKLREKLKQKAIDDEKLAKEKEKVDEENRENFVFQMAEESLKTSECDENDNIRDEMKKISLPYQKFDYPVNESELLELKRQLNEKSLDVIKGEKLLGTNDGRRETGISCGQKIGSRVALRSFHDRLCDEPRGETNYYHSGTTKESSCLTHKQWLDGITNDPDIKQQPPRAKFLSTLKVKHNPNNKKFFLFDVKTKKPSIIVSPIQKHVEELNKKLKARLNENKPSNRSTIVGLCNPETKQFQRMRFMGIPCLQYKKHNDEHFKELVEKVSTMKLSTFQPRVVKSKTLTENIQLKPKVPEIISCDEAKEKEEEIDKFSYFTRAQPRGTDKRNLRIDKSAPWIEDELIAMKVKLENERDVEKTLNVESEVISSVSSNHSIEKIDTEVSGMKKSYKEVISSKLEAYKSQNKVGSNKTTEDNILVVEKNSSLSSIGTNFTNDSGSFLLEMDKKIPKSDINLKRKFKNRSLLTTKDEEKSLQPFTIPGIENYNIANELHKPKDRFHTHQTRSCANIRERIKIESPAYHDERIGNDLRKFPTRFATDIDESYQSEFYNERSRTVYKFKPKTYIRNLRETLRKNMEIQWMREKSIRDEVHRLENTKIYEDINKQIKEYEKLIEYKATESHQMLDKSMERMNELILSNRIKRQKHKEVTDKLEVIKTKNFQFLLKPIKWREQYDDFHMTPNGELEPVKTSIEQRSTAKLWDRNNNTFEVNEKYIEELNRIVTCLGEQKVFMEKRSKEMEKIASKVINKPLGDSFSSKKLRTYQALVDVLFKSIILKGGDATETKYYTSVEKFADIEKIYLQSLEVIDGFPSTLLSQVEKETRKAWKRKWKQAEHSYKIERNLYQSIDQLKKTLTKSSKTGKQKYKSQKSVDKFSEAKLSDKGHSDGSSNKKSCNVNIKMLSQSSSSSSKSLHK</sequence>
<dbReference type="AlphaFoldDB" id="A0A1J1HW91"/>
<name>A0A1J1HW91_9DIPT</name>
<dbReference type="OrthoDB" id="7758506at2759"/>
<feature type="compositionally biased region" description="Basic and acidic residues" evidence="1">
    <location>
        <begin position="1175"/>
        <end position="1191"/>
    </location>
</feature>
<dbReference type="Proteomes" id="UP000183832">
    <property type="component" value="Unassembled WGS sequence"/>
</dbReference>
<feature type="compositionally biased region" description="Polar residues" evidence="1">
    <location>
        <begin position="1192"/>
        <end position="1202"/>
    </location>
</feature>
<gene>
    <name evidence="2" type="ORF">CLUMA_CG005955</name>
</gene>
<keyword evidence="3" id="KW-1185">Reference proteome</keyword>
<proteinExistence type="predicted"/>
<evidence type="ECO:0000313" key="2">
    <source>
        <dbReference type="EMBL" id="CRK92367.1"/>
    </source>
</evidence>
<dbReference type="STRING" id="568069.A0A1J1HW91"/>